<dbReference type="InterPro" id="IPR001753">
    <property type="entry name" value="Enoyl-CoA_hydra/iso"/>
</dbReference>
<dbReference type="Proteomes" id="UP000814385">
    <property type="component" value="Unassembled WGS sequence"/>
</dbReference>
<gene>
    <name evidence="3" type="ORF">HOP52_06960</name>
</gene>
<comment type="caution">
    <text evidence="3">The sequence shown here is derived from an EMBL/GenBank/DDBJ whole genome shotgun (WGS) entry which is preliminary data.</text>
</comment>
<dbReference type="Pfam" id="PF00378">
    <property type="entry name" value="ECH_1"/>
    <property type="match status" value="1"/>
</dbReference>
<evidence type="ECO:0000313" key="3">
    <source>
        <dbReference type="EMBL" id="MCG6657504.1"/>
    </source>
</evidence>
<dbReference type="EMBL" id="JABFUC010000004">
    <property type="protein sequence ID" value="MCG6657504.1"/>
    <property type="molecule type" value="Genomic_DNA"/>
</dbReference>
<dbReference type="PANTHER" id="PTHR11941">
    <property type="entry name" value="ENOYL-COA HYDRATASE-RELATED"/>
    <property type="match status" value="1"/>
</dbReference>
<dbReference type="Gene3D" id="1.10.12.10">
    <property type="entry name" value="Lyase 2-enoyl-coa Hydratase, Chain A, domain 2"/>
    <property type="match status" value="1"/>
</dbReference>
<dbReference type="SUPFAM" id="SSF52096">
    <property type="entry name" value="ClpP/crotonase"/>
    <property type="match status" value="1"/>
</dbReference>
<dbReference type="PANTHER" id="PTHR11941:SF54">
    <property type="entry name" value="ENOYL-COA HYDRATASE, MITOCHONDRIAL"/>
    <property type="match status" value="1"/>
</dbReference>
<protein>
    <submittedName>
        <fullName evidence="3">Enoyl-CoA hydratase/isomerase family protein</fullName>
    </submittedName>
</protein>
<evidence type="ECO:0000313" key="4">
    <source>
        <dbReference type="Proteomes" id="UP000814385"/>
    </source>
</evidence>
<dbReference type="RefSeq" id="WP_238976639.1">
    <property type="nucleotide sequence ID" value="NZ_JABFUC010000004.1"/>
</dbReference>
<keyword evidence="2" id="KW-0456">Lyase</keyword>
<name>A0ABS9P6Y4_9GAMM</name>
<proteinExistence type="inferred from homology"/>
<reference evidence="3 4" key="1">
    <citation type="submission" date="2020-05" db="EMBL/GenBank/DDBJ databases">
        <title>Comparative genomic analysis of denitrifying bacteria from Halomonas genus.</title>
        <authorList>
            <person name="Wang L."/>
            <person name="Shao Z."/>
        </authorList>
    </citation>
    <scope>NUCLEOTIDE SEQUENCE [LARGE SCALE GENOMIC DNA]</scope>
    <source>
        <strain evidence="3 4">A4</strain>
    </source>
</reference>
<accession>A0ABS9P6Y4</accession>
<organism evidence="3 4">
    <name type="scientific">Billgrantia campisalis</name>
    <dbReference type="NCBI Taxonomy" id="74661"/>
    <lineage>
        <taxon>Bacteria</taxon>
        <taxon>Pseudomonadati</taxon>
        <taxon>Pseudomonadota</taxon>
        <taxon>Gammaproteobacteria</taxon>
        <taxon>Oceanospirillales</taxon>
        <taxon>Halomonadaceae</taxon>
        <taxon>Billgrantia</taxon>
    </lineage>
</organism>
<evidence type="ECO:0000256" key="1">
    <source>
        <dbReference type="ARBA" id="ARBA00005254"/>
    </source>
</evidence>
<dbReference type="InterPro" id="IPR014748">
    <property type="entry name" value="Enoyl-CoA_hydra_C"/>
</dbReference>
<comment type="similarity">
    <text evidence="1">Belongs to the enoyl-CoA hydratase/isomerase family.</text>
</comment>
<dbReference type="Gene3D" id="3.90.226.10">
    <property type="entry name" value="2-enoyl-CoA Hydratase, Chain A, domain 1"/>
    <property type="match status" value="1"/>
</dbReference>
<keyword evidence="4" id="KW-1185">Reference proteome</keyword>
<dbReference type="CDD" id="cd06558">
    <property type="entry name" value="crotonase-like"/>
    <property type="match status" value="1"/>
</dbReference>
<sequence>MSEKLIEVVDTAGVVRLTISRPKALNALNSAVLGELETVLTELEARNDLRGVLITGAGEKSFVAGADIAEMRDKTPEEARAFARQALRTIKRLETLPVPVVALVNGFCLGGGCELALACDWAVASDNAVFGQPEVLLGVIPGFGGTQRLPRRVGPAMALDLVTTGRKIDANEALRIGLVNRVMPQAELEGYVEELSKQLAGNGPEAVRNAKQAVHDGMDQDLDSALALETSLFALGFAGGEQKEGMSAFLEKRKPNF</sequence>
<dbReference type="InterPro" id="IPR029045">
    <property type="entry name" value="ClpP/crotonase-like_dom_sf"/>
</dbReference>
<evidence type="ECO:0000256" key="2">
    <source>
        <dbReference type="ARBA" id="ARBA00023239"/>
    </source>
</evidence>